<keyword evidence="1" id="KW-0812">Transmembrane</keyword>
<evidence type="ECO:0000313" key="4">
    <source>
        <dbReference type="EMBL" id="AYF76533.1"/>
    </source>
</evidence>
<organism evidence="4 5">
    <name type="scientific">Nocardia yunnanensis</name>
    <dbReference type="NCBI Taxonomy" id="2382165"/>
    <lineage>
        <taxon>Bacteria</taxon>
        <taxon>Bacillati</taxon>
        <taxon>Actinomycetota</taxon>
        <taxon>Actinomycetes</taxon>
        <taxon>Mycobacteriales</taxon>
        <taxon>Nocardiaceae</taxon>
        <taxon>Nocardia</taxon>
    </lineage>
</organism>
<dbReference type="EMBL" id="CP032568">
    <property type="protein sequence ID" value="AYF76533.1"/>
    <property type="molecule type" value="Genomic_DNA"/>
</dbReference>
<dbReference type="AlphaFoldDB" id="A0A386ZH57"/>
<reference evidence="4 5" key="1">
    <citation type="submission" date="2018-09" db="EMBL/GenBank/DDBJ databases">
        <title>Nocardia yunnanensis sp. nov., an actinomycete isolated from a soil sample.</title>
        <authorList>
            <person name="Zhang J."/>
        </authorList>
    </citation>
    <scope>NUCLEOTIDE SEQUENCE [LARGE SCALE GENOMIC DNA]</scope>
    <source>
        <strain evidence="4 5">CFHS0054</strain>
    </source>
</reference>
<evidence type="ECO:0000259" key="3">
    <source>
        <dbReference type="Pfam" id="PF26059"/>
    </source>
</evidence>
<keyword evidence="2" id="KW-0732">Signal</keyword>
<feature type="transmembrane region" description="Helical" evidence="1">
    <location>
        <begin position="151"/>
        <end position="173"/>
    </location>
</feature>
<protein>
    <recommendedName>
        <fullName evidence="3">DUF8020 domain-containing protein</fullName>
    </recommendedName>
</protein>
<keyword evidence="1" id="KW-1133">Transmembrane helix</keyword>
<accession>A0A386ZH57</accession>
<gene>
    <name evidence="4" type="ORF">D7D52_24995</name>
</gene>
<evidence type="ECO:0000313" key="5">
    <source>
        <dbReference type="Proteomes" id="UP000267164"/>
    </source>
</evidence>
<feature type="signal peptide" evidence="2">
    <location>
        <begin position="1"/>
        <end position="26"/>
    </location>
</feature>
<name>A0A386ZH57_9NOCA</name>
<dbReference type="OrthoDB" id="4375981at2"/>
<proteinExistence type="predicted"/>
<keyword evidence="1" id="KW-0472">Membrane</keyword>
<keyword evidence="5" id="KW-1185">Reference proteome</keyword>
<feature type="transmembrane region" description="Helical" evidence="1">
    <location>
        <begin position="180"/>
        <end position="204"/>
    </location>
</feature>
<dbReference type="Proteomes" id="UP000267164">
    <property type="component" value="Chromosome"/>
</dbReference>
<feature type="transmembrane region" description="Helical" evidence="1">
    <location>
        <begin position="210"/>
        <end position="230"/>
    </location>
</feature>
<sequence length="240" mass="24205">MLMRKFAATAALVTAAVAVTAGTVNAAPATDANAPINYTATTTDTNAIIRTDAGSLVVENGNFEIKAANGNVVAGVPLQLKVDDFTFPVAADISGNTATLTPQVDMDHAKYTPENVKDVALPYEDQAPWKSDYDREQAAWNRMKDTISTGATIGTLVGGIGGAGLGCVLGGIVGAGAAAAAIVGLFGPLVPAGILGCLGGMAAIGFLGTLAGQLFVTAPVAIAAAIQYFSTINEPHIQSK</sequence>
<dbReference type="RefSeq" id="WP_120740138.1">
    <property type="nucleotide sequence ID" value="NZ_CP032568.1"/>
</dbReference>
<evidence type="ECO:0000256" key="1">
    <source>
        <dbReference type="SAM" id="Phobius"/>
    </source>
</evidence>
<dbReference type="Pfam" id="PF26059">
    <property type="entry name" value="DUF8020"/>
    <property type="match status" value="1"/>
</dbReference>
<dbReference type="InterPro" id="IPR058333">
    <property type="entry name" value="DUF8020"/>
</dbReference>
<feature type="chain" id="PRO_5017414600" description="DUF8020 domain-containing protein" evidence="2">
    <location>
        <begin position="27"/>
        <end position="240"/>
    </location>
</feature>
<feature type="domain" description="DUF8020" evidence="3">
    <location>
        <begin position="35"/>
        <end position="103"/>
    </location>
</feature>
<evidence type="ECO:0000256" key="2">
    <source>
        <dbReference type="SAM" id="SignalP"/>
    </source>
</evidence>
<dbReference type="KEGG" id="nyu:D7D52_24995"/>